<dbReference type="GO" id="GO:0004222">
    <property type="term" value="F:metalloendopeptidase activity"/>
    <property type="evidence" value="ECO:0007669"/>
    <property type="project" value="TreeGrafter"/>
</dbReference>
<dbReference type="CDD" id="cd12797">
    <property type="entry name" value="M23_peptidase"/>
    <property type="match status" value="1"/>
</dbReference>
<feature type="signal peptide" evidence="3">
    <location>
        <begin position="1"/>
        <end position="26"/>
    </location>
</feature>
<evidence type="ECO:0000313" key="5">
    <source>
        <dbReference type="EMBL" id="TDQ57654.1"/>
    </source>
</evidence>
<dbReference type="InterPro" id="IPR050570">
    <property type="entry name" value="Cell_wall_metabolism_enzyme"/>
</dbReference>
<evidence type="ECO:0000259" key="4">
    <source>
        <dbReference type="Pfam" id="PF01551"/>
    </source>
</evidence>
<dbReference type="PANTHER" id="PTHR21666">
    <property type="entry name" value="PEPTIDASE-RELATED"/>
    <property type="match status" value="1"/>
</dbReference>
<evidence type="ECO:0000256" key="3">
    <source>
        <dbReference type="SAM" id="SignalP"/>
    </source>
</evidence>
<protein>
    <submittedName>
        <fullName evidence="5">Septal ring factor EnvC (AmiA/AmiB activator)</fullName>
    </submittedName>
</protein>
<comment type="caution">
    <text evidence="5">The sequence shown here is derived from an EMBL/GenBank/DDBJ whole genome shotgun (WGS) entry which is preliminary data.</text>
</comment>
<dbReference type="RefSeq" id="WP_133544828.1">
    <property type="nucleotide sequence ID" value="NZ_SNYQ01000004.1"/>
</dbReference>
<dbReference type="FunFam" id="2.70.70.10:FF:000003">
    <property type="entry name" value="Murein hydrolase activator EnvC"/>
    <property type="match status" value="1"/>
</dbReference>
<dbReference type="Gene3D" id="6.10.250.3150">
    <property type="match status" value="1"/>
</dbReference>
<name>A0A4R6V8G6_9PAST</name>
<accession>A0A4R6V8G6</accession>
<dbReference type="Gene3D" id="2.70.70.10">
    <property type="entry name" value="Glucose Permease (Domain IIA)"/>
    <property type="match status" value="1"/>
</dbReference>
<feature type="region of interest" description="Disordered" evidence="2">
    <location>
        <begin position="162"/>
        <end position="205"/>
    </location>
</feature>
<dbReference type="SUPFAM" id="SSF51261">
    <property type="entry name" value="Duplicated hybrid motif"/>
    <property type="match status" value="1"/>
</dbReference>
<feature type="compositionally biased region" description="Basic and acidic residues" evidence="2">
    <location>
        <begin position="240"/>
        <end position="258"/>
    </location>
</feature>
<feature type="chain" id="PRO_5020541707" evidence="3">
    <location>
        <begin position="27"/>
        <end position="402"/>
    </location>
</feature>
<gene>
    <name evidence="5" type="ORF">EDC45_1301</name>
</gene>
<keyword evidence="3" id="KW-0732">Signal</keyword>
<dbReference type="PANTHER" id="PTHR21666:SF270">
    <property type="entry name" value="MUREIN HYDROLASE ACTIVATOR ENVC"/>
    <property type="match status" value="1"/>
</dbReference>
<dbReference type="Proteomes" id="UP000295657">
    <property type="component" value="Unassembled WGS sequence"/>
</dbReference>
<evidence type="ECO:0000313" key="6">
    <source>
        <dbReference type="Proteomes" id="UP000295657"/>
    </source>
</evidence>
<organism evidence="5 6">
    <name type="scientific">Mesocricetibacter intestinalis</name>
    <dbReference type="NCBI Taxonomy" id="1521930"/>
    <lineage>
        <taxon>Bacteria</taxon>
        <taxon>Pseudomonadati</taxon>
        <taxon>Pseudomonadota</taxon>
        <taxon>Gammaproteobacteria</taxon>
        <taxon>Pasteurellales</taxon>
        <taxon>Pasteurellaceae</taxon>
        <taxon>Mesocricetibacter</taxon>
    </lineage>
</organism>
<dbReference type="InterPro" id="IPR011055">
    <property type="entry name" value="Dup_hybrid_motif"/>
</dbReference>
<dbReference type="AlphaFoldDB" id="A0A4R6V8G6"/>
<evidence type="ECO:0000256" key="2">
    <source>
        <dbReference type="SAM" id="MobiDB-lite"/>
    </source>
</evidence>
<evidence type="ECO:0000256" key="1">
    <source>
        <dbReference type="SAM" id="Coils"/>
    </source>
</evidence>
<dbReference type="Pfam" id="PF01551">
    <property type="entry name" value="Peptidase_M23"/>
    <property type="match status" value="1"/>
</dbReference>
<sequence length="402" mass="45363">MPLTLKNIAGFALSLSIAFSALSAYGADLSQIQQQIKRQEQKIVEQQREKNKLQSALKQQENKINDVLGELRQTESELKETRKLIAETERQIKQLKQQEQRQKKLLAQQLDNIYRSGNPSSVIEHLLSDNSTQAERMKVYYAHMNRARAELIQDLKNTRAQLSAQKETMSSQQKAQQEQLSSRKKQQQELQKVQNERSYTLSRINKTLERDQSRLDSLKANENALRQEIQRAAQAAAAQERQEREAYARKKEAEEKKNNKPYQPTAQEQQRLRSGSGLSGKYAYPTAGKVINRFGAVQAGEVRWKGILISAAAGTPVKAISDGRVILSSWLQGYGLVVVIDHGKGDMSLYGYNRAVRVKAGDQVRAGQTIAEVGSSGGQGRSALYFEIRRQGNAVNPQNWLR</sequence>
<feature type="compositionally biased region" description="Polar residues" evidence="2">
    <location>
        <begin position="260"/>
        <end position="273"/>
    </location>
</feature>
<feature type="compositionally biased region" description="Polar residues" evidence="2">
    <location>
        <begin position="162"/>
        <end position="180"/>
    </location>
</feature>
<feature type="domain" description="M23ase beta-sheet core" evidence="4">
    <location>
        <begin position="304"/>
        <end position="397"/>
    </location>
</feature>
<proteinExistence type="predicted"/>
<dbReference type="InterPro" id="IPR016047">
    <property type="entry name" value="M23ase_b-sheet_dom"/>
</dbReference>
<feature type="region of interest" description="Disordered" evidence="2">
    <location>
        <begin position="231"/>
        <end position="278"/>
    </location>
</feature>
<keyword evidence="6" id="KW-1185">Reference proteome</keyword>
<reference evidence="5 6" key="1">
    <citation type="submission" date="2019-03" db="EMBL/GenBank/DDBJ databases">
        <title>Genomic Encyclopedia of Type Strains, Phase IV (KMG-IV): sequencing the most valuable type-strain genomes for metagenomic binning, comparative biology and taxonomic classification.</title>
        <authorList>
            <person name="Goeker M."/>
        </authorList>
    </citation>
    <scope>NUCLEOTIDE SEQUENCE [LARGE SCALE GENOMIC DNA]</scope>
    <source>
        <strain evidence="5 6">DSM 28403</strain>
    </source>
</reference>
<feature type="coiled-coil region" evidence="1">
    <location>
        <begin position="22"/>
        <end position="112"/>
    </location>
</feature>
<dbReference type="OrthoDB" id="9784703at2"/>
<keyword evidence="1" id="KW-0175">Coiled coil</keyword>
<dbReference type="NCBIfam" id="NF008644">
    <property type="entry name" value="PRK11637.1"/>
    <property type="match status" value="1"/>
</dbReference>
<dbReference type="EMBL" id="SNYQ01000004">
    <property type="protein sequence ID" value="TDQ57654.1"/>
    <property type="molecule type" value="Genomic_DNA"/>
</dbReference>
<feature type="compositionally biased region" description="Polar residues" evidence="2">
    <location>
        <begin position="188"/>
        <end position="205"/>
    </location>
</feature>